<evidence type="ECO:0000313" key="2">
    <source>
        <dbReference type="Proteomes" id="UP000290205"/>
    </source>
</evidence>
<reference evidence="1 2" key="1">
    <citation type="submission" date="2019-01" db="EMBL/GenBank/DDBJ databases">
        <authorList>
            <person name="Divens A.M."/>
            <person name="Fryberger R.B."/>
            <person name="Lauer M.J."/>
            <person name="Garlena R.A."/>
            <person name="Russell D.A."/>
            <person name="Pope W.H."/>
            <person name="Jacobs-Sera D."/>
            <person name="Hatfull G.F."/>
        </authorList>
    </citation>
    <scope>NUCLEOTIDE SEQUENCE [LARGE SCALE GENOMIC DNA]</scope>
</reference>
<name>A0A411AZ35_9CAUD</name>
<sequence length="28" mass="3101">MTDCVFCPDNLDILDSVPRGFIDTLKGD</sequence>
<proteinExistence type="predicted"/>
<accession>A0A411AZ35</accession>
<evidence type="ECO:0000313" key="1">
    <source>
        <dbReference type="EMBL" id="QAX93328.1"/>
    </source>
</evidence>
<protein>
    <submittedName>
        <fullName evidence="1">Uncharacterized protein</fullName>
    </submittedName>
</protein>
<organism evidence="1 2">
    <name type="scientific">Mycobacterium phage Stubby</name>
    <dbReference type="NCBI Taxonomy" id="2510577"/>
    <lineage>
        <taxon>Viruses</taxon>
        <taxon>Duplodnaviria</taxon>
        <taxon>Heunggongvirae</taxon>
        <taxon>Uroviricota</taxon>
        <taxon>Caudoviricetes</taxon>
        <taxon>Ceeclamvirinae</taxon>
        <taxon>Bixzunavirus</taxon>
        <taxon>Bixzunavirus alice</taxon>
    </lineage>
</organism>
<dbReference type="Proteomes" id="UP000290205">
    <property type="component" value="Segment"/>
</dbReference>
<gene>
    <name evidence="1" type="primary">18</name>
    <name evidence="1" type="ORF">SEA_STUBBY_18</name>
</gene>
<dbReference type="EMBL" id="MK450423">
    <property type="protein sequence ID" value="QAX93328.1"/>
    <property type="molecule type" value="Genomic_DNA"/>
</dbReference>